<dbReference type="EMBL" id="CP073346">
    <property type="protein sequence ID" value="UTW08938.1"/>
    <property type="molecule type" value="Genomic_DNA"/>
</dbReference>
<dbReference type="InterPro" id="IPR036163">
    <property type="entry name" value="HMA_dom_sf"/>
</dbReference>
<dbReference type="InterPro" id="IPR006121">
    <property type="entry name" value="HMA_dom"/>
</dbReference>
<organism evidence="2 3">
    <name type="scientific">Pseudomonas benzenivorans</name>
    <dbReference type="NCBI Taxonomy" id="556533"/>
    <lineage>
        <taxon>Bacteria</taxon>
        <taxon>Pseudomonadati</taxon>
        <taxon>Pseudomonadota</taxon>
        <taxon>Gammaproteobacteria</taxon>
        <taxon>Pseudomonadales</taxon>
        <taxon>Pseudomonadaceae</taxon>
        <taxon>Pseudomonas</taxon>
    </lineage>
</organism>
<evidence type="ECO:0000259" key="1">
    <source>
        <dbReference type="PROSITE" id="PS50846"/>
    </source>
</evidence>
<proteinExistence type="predicted"/>
<dbReference type="Proteomes" id="UP001059672">
    <property type="component" value="Chromosome"/>
</dbReference>
<dbReference type="Pfam" id="PF00403">
    <property type="entry name" value="HMA"/>
    <property type="match status" value="1"/>
</dbReference>
<name>A0ABY5H9C1_9PSED</name>
<evidence type="ECO:0000313" key="3">
    <source>
        <dbReference type="Proteomes" id="UP001059672"/>
    </source>
</evidence>
<dbReference type="RefSeq" id="WP_255839613.1">
    <property type="nucleotide sequence ID" value="NZ_CP073346.1"/>
</dbReference>
<feature type="domain" description="HMA" evidence="1">
    <location>
        <begin position="26"/>
        <end position="93"/>
    </location>
</feature>
<dbReference type="PROSITE" id="PS50846">
    <property type="entry name" value="HMA_2"/>
    <property type="match status" value="1"/>
</dbReference>
<dbReference type="Gene3D" id="3.30.70.100">
    <property type="match status" value="1"/>
</dbReference>
<accession>A0ABY5H9C1</accession>
<evidence type="ECO:0000313" key="2">
    <source>
        <dbReference type="EMBL" id="UTW08938.1"/>
    </source>
</evidence>
<dbReference type="SUPFAM" id="SSF55008">
    <property type="entry name" value="HMA, heavy metal-associated domain"/>
    <property type="match status" value="1"/>
</dbReference>
<sequence length="104" mass="11543">MKTLNMKSLLTLLLCLPVLAWGIQRQVVEIEVRGLTCPFCVYGLSQNLNKVPGVDKAEVDLDARRARIELSPGQTPNIEQFRAIIRDAGFTPGEARVHSEELSP</sequence>
<protein>
    <submittedName>
        <fullName evidence="2">Heavy-metal-associated domain-containing protein</fullName>
    </submittedName>
</protein>
<reference evidence="2" key="1">
    <citation type="submission" date="2021-04" db="EMBL/GenBank/DDBJ databases">
        <title>Oceanospirillales bacteria with DddD are important DMSP degraders in coastal seawater.</title>
        <authorList>
            <person name="Liu J."/>
        </authorList>
    </citation>
    <scope>NUCLEOTIDE SEQUENCE</scope>
    <source>
        <strain evidence="2">D13-4</strain>
    </source>
</reference>
<dbReference type="CDD" id="cd00371">
    <property type="entry name" value="HMA"/>
    <property type="match status" value="1"/>
</dbReference>
<keyword evidence="3" id="KW-1185">Reference proteome</keyword>
<gene>
    <name evidence="2" type="ORF">KDW96_06420</name>
</gene>